<dbReference type="PANTHER" id="PTHR24276:SF91">
    <property type="entry name" value="AT26814P-RELATED"/>
    <property type="match status" value="1"/>
</dbReference>
<dbReference type="SUPFAM" id="SSF50494">
    <property type="entry name" value="Trypsin-like serine proteases"/>
    <property type="match status" value="1"/>
</dbReference>
<dbReference type="RefSeq" id="WP_067900851.1">
    <property type="nucleotide sequence ID" value="NZ_VSFG01000001.1"/>
</dbReference>
<dbReference type="InterPro" id="IPR001314">
    <property type="entry name" value="Peptidase_S1A"/>
</dbReference>
<dbReference type="InterPro" id="IPR009003">
    <property type="entry name" value="Peptidase_S1_PA"/>
</dbReference>
<dbReference type="STRING" id="1220554.GCA_001552135_06647"/>
<dbReference type="Gene3D" id="2.40.10.10">
    <property type="entry name" value="Trypsin-like serine proteases"/>
    <property type="match status" value="1"/>
</dbReference>
<dbReference type="EMBL" id="VSFG01000001">
    <property type="protein sequence ID" value="TYB49085.1"/>
    <property type="molecule type" value="Genomic_DNA"/>
</dbReference>
<keyword evidence="3" id="KW-0732">Signal</keyword>
<reference evidence="5 6" key="1">
    <citation type="submission" date="2019-08" db="EMBL/GenBank/DDBJ databases">
        <title>Actinomadura sp. nov. CYP1-5 isolated from mountain soil.</title>
        <authorList>
            <person name="Songsumanus A."/>
            <person name="Kuncharoen N."/>
            <person name="Kudo T."/>
            <person name="Yuki M."/>
            <person name="Igarashi Y."/>
            <person name="Tanasupawat S."/>
        </authorList>
    </citation>
    <scope>NUCLEOTIDE SEQUENCE [LARGE SCALE GENOMIC DNA]</scope>
    <source>
        <strain evidence="5 6">JCM 14158</strain>
    </source>
</reference>
<dbReference type="GO" id="GO:0004252">
    <property type="term" value="F:serine-type endopeptidase activity"/>
    <property type="evidence" value="ECO:0007669"/>
    <property type="project" value="InterPro"/>
</dbReference>
<evidence type="ECO:0000259" key="4">
    <source>
        <dbReference type="PROSITE" id="PS50240"/>
    </source>
</evidence>
<gene>
    <name evidence="5" type="ORF">FXF69_08070</name>
</gene>
<dbReference type="PROSITE" id="PS50240">
    <property type="entry name" value="TRYPSIN_DOM"/>
    <property type="match status" value="1"/>
</dbReference>
<evidence type="ECO:0000256" key="3">
    <source>
        <dbReference type="SAM" id="SignalP"/>
    </source>
</evidence>
<name>A0A5D0NXA8_9ACTN</name>
<proteinExistence type="inferred from homology"/>
<dbReference type="AlphaFoldDB" id="A0A5D0NXA8"/>
<organism evidence="5 6">
    <name type="scientific">Actinomadura chibensis</name>
    <dbReference type="NCBI Taxonomy" id="392828"/>
    <lineage>
        <taxon>Bacteria</taxon>
        <taxon>Bacillati</taxon>
        <taxon>Actinomycetota</taxon>
        <taxon>Actinomycetes</taxon>
        <taxon>Streptosporangiales</taxon>
        <taxon>Thermomonosporaceae</taxon>
        <taxon>Actinomadura</taxon>
    </lineage>
</organism>
<dbReference type="GO" id="GO:0006508">
    <property type="term" value="P:proteolysis"/>
    <property type="evidence" value="ECO:0007669"/>
    <property type="project" value="UniProtKB-KW"/>
</dbReference>
<dbReference type="PRINTS" id="PR00722">
    <property type="entry name" value="CHYMOTRYPSIN"/>
</dbReference>
<evidence type="ECO:0000313" key="6">
    <source>
        <dbReference type="Proteomes" id="UP000323380"/>
    </source>
</evidence>
<evidence type="ECO:0000313" key="5">
    <source>
        <dbReference type="EMBL" id="TYB49085.1"/>
    </source>
</evidence>
<dbReference type="InterPro" id="IPR043504">
    <property type="entry name" value="Peptidase_S1_PA_chymotrypsin"/>
</dbReference>
<evidence type="ECO:0000256" key="1">
    <source>
        <dbReference type="ARBA" id="ARBA00007664"/>
    </source>
</evidence>
<dbReference type="CDD" id="cd00190">
    <property type="entry name" value="Tryp_SPc"/>
    <property type="match status" value="1"/>
</dbReference>
<sequence>MPAPRHAGVVAGAVLVLLSGTALPAAAAPPPGARPSAPIIGGGVVTDAEAPWGASIYRSGGSFSCSGTIIAPTWVLTAAHCVGSGISVRVGSVYRSKAAPATVKRYEVAPGADLALIELTAPQQATFSQLADADPPVGSTNQICGWGYTASNGPVSEQLKCADVKVTSTTCRDYRYGLALCSTKITGNAWSGDSGGPERYDGRQVGVASTADGRAEQTYGSVPANRSWIRSVAGV</sequence>
<keyword evidence="6" id="KW-1185">Reference proteome</keyword>
<keyword evidence="2" id="KW-1015">Disulfide bond</keyword>
<feature type="domain" description="Peptidase S1" evidence="4">
    <location>
        <begin position="39"/>
        <end position="234"/>
    </location>
</feature>
<protein>
    <submittedName>
        <fullName evidence="5">Serine protease</fullName>
    </submittedName>
</protein>
<feature type="chain" id="PRO_5023017509" evidence="3">
    <location>
        <begin position="28"/>
        <end position="235"/>
    </location>
</feature>
<comment type="similarity">
    <text evidence="1">Belongs to the peptidase S1 family.</text>
</comment>
<keyword evidence="5" id="KW-0645">Protease</keyword>
<dbReference type="InterPro" id="IPR018114">
    <property type="entry name" value="TRYPSIN_HIS"/>
</dbReference>
<feature type="signal peptide" evidence="3">
    <location>
        <begin position="1"/>
        <end position="27"/>
    </location>
</feature>
<evidence type="ECO:0000256" key="2">
    <source>
        <dbReference type="ARBA" id="ARBA00023157"/>
    </source>
</evidence>
<dbReference type="InterPro" id="IPR050430">
    <property type="entry name" value="Peptidase_S1"/>
</dbReference>
<dbReference type="PROSITE" id="PS00134">
    <property type="entry name" value="TRYPSIN_HIS"/>
    <property type="match status" value="1"/>
</dbReference>
<dbReference type="InterPro" id="IPR001254">
    <property type="entry name" value="Trypsin_dom"/>
</dbReference>
<dbReference type="Pfam" id="PF00089">
    <property type="entry name" value="Trypsin"/>
    <property type="match status" value="1"/>
</dbReference>
<dbReference type="SMART" id="SM00020">
    <property type="entry name" value="Tryp_SPc"/>
    <property type="match status" value="1"/>
</dbReference>
<keyword evidence="5" id="KW-0378">Hydrolase</keyword>
<dbReference type="PANTHER" id="PTHR24276">
    <property type="entry name" value="POLYSERASE-RELATED"/>
    <property type="match status" value="1"/>
</dbReference>
<accession>A0A5D0NXA8</accession>
<dbReference type="Proteomes" id="UP000323380">
    <property type="component" value="Unassembled WGS sequence"/>
</dbReference>
<comment type="caution">
    <text evidence="5">The sequence shown here is derived from an EMBL/GenBank/DDBJ whole genome shotgun (WGS) entry which is preliminary data.</text>
</comment>